<evidence type="ECO:0000313" key="5">
    <source>
        <dbReference type="Proteomes" id="UP000617734"/>
    </source>
</evidence>
<dbReference type="Gene3D" id="1.10.10.10">
    <property type="entry name" value="Winged helix-like DNA-binding domain superfamily/Winged helix DNA-binding domain"/>
    <property type="match status" value="1"/>
</dbReference>
<dbReference type="SUPFAM" id="SSF46785">
    <property type="entry name" value="Winged helix' DNA-binding domain"/>
    <property type="match status" value="1"/>
</dbReference>
<gene>
    <name evidence="4" type="ORF">GCM10018781_60710</name>
</gene>
<feature type="region of interest" description="Disordered" evidence="2">
    <location>
        <begin position="369"/>
        <end position="397"/>
    </location>
</feature>
<dbReference type="SUPFAM" id="SSF53067">
    <property type="entry name" value="Actin-like ATPase domain"/>
    <property type="match status" value="1"/>
</dbReference>
<dbReference type="InterPro" id="IPR043129">
    <property type="entry name" value="ATPase_NBD"/>
</dbReference>
<evidence type="ECO:0000313" key="4">
    <source>
        <dbReference type="EMBL" id="GHH80442.1"/>
    </source>
</evidence>
<dbReference type="GeneID" id="95356396"/>
<dbReference type="PANTHER" id="PTHR18964">
    <property type="entry name" value="ROK (REPRESSOR, ORF, KINASE) FAMILY"/>
    <property type="match status" value="1"/>
</dbReference>
<name>A0A919L1G0_9ACTN</name>
<reference evidence="4" key="1">
    <citation type="journal article" date="2014" name="Int. J. Syst. Evol. Microbiol.">
        <title>Complete genome sequence of Corynebacterium casei LMG S-19264T (=DSM 44701T), isolated from a smear-ripened cheese.</title>
        <authorList>
            <consortium name="US DOE Joint Genome Institute (JGI-PGF)"/>
            <person name="Walter F."/>
            <person name="Albersmeier A."/>
            <person name="Kalinowski J."/>
            <person name="Ruckert C."/>
        </authorList>
    </citation>
    <scope>NUCLEOTIDE SEQUENCE</scope>
    <source>
        <strain evidence="4">JCM 4646</strain>
    </source>
</reference>
<dbReference type="EMBL" id="BNBO01000047">
    <property type="protein sequence ID" value="GHH80442.1"/>
    <property type="molecule type" value="Genomic_DNA"/>
</dbReference>
<dbReference type="Pfam" id="PF12802">
    <property type="entry name" value="MarR_2"/>
    <property type="match status" value="1"/>
</dbReference>
<dbReference type="Gene3D" id="3.30.420.40">
    <property type="match status" value="3"/>
</dbReference>
<dbReference type="Pfam" id="PF00480">
    <property type="entry name" value="ROK"/>
    <property type="match status" value="2"/>
</dbReference>
<dbReference type="InterPro" id="IPR000600">
    <property type="entry name" value="ROK"/>
</dbReference>
<dbReference type="Proteomes" id="UP000617734">
    <property type="component" value="Unassembled WGS sequence"/>
</dbReference>
<evidence type="ECO:0000259" key="3">
    <source>
        <dbReference type="Pfam" id="PF12802"/>
    </source>
</evidence>
<dbReference type="PANTHER" id="PTHR18964:SF149">
    <property type="entry name" value="BIFUNCTIONAL UDP-N-ACETYLGLUCOSAMINE 2-EPIMERASE_N-ACETYLMANNOSAMINE KINASE"/>
    <property type="match status" value="1"/>
</dbReference>
<evidence type="ECO:0000256" key="1">
    <source>
        <dbReference type="ARBA" id="ARBA00006479"/>
    </source>
</evidence>
<dbReference type="InterPro" id="IPR036388">
    <property type="entry name" value="WH-like_DNA-bd_sf"/>
</dbReference>
<dbReference type="RefSeq" id="WP_190214114.1">
    <property type="nucleotide sequence ID" value="NZ_BNBO01000047.1"/>
</dbReference>
<dbReference type="AlphaFoldDB" id="A0A919L1G0"/>
<comment type="caution">
    <text evidence="4">The sequence shown here is derived from an EMBL/GenBank/DDBJ whole genome shotgun (WGS) entry which is preliminary data.</text>
</comment>
<comment type="similarity">
    <text evidence="1">Belongs to the ROK (NagC/XylR) family.</text>
</comment>
<sequence>MKGQALIGGDPAVLRRLNLEAVLRALRGREPMTTSQISKASSLSRQTVDQVLDDLARLGWVEEVAPGKSIGRPARRYRFRADAGHVLGIDVGTHSVLLILADLDGKLIETRRAVLDGEPTREERLTTIRDAAAGLLAVHPASRLRALCVGVPGIVDGAGRVRLSTPLPEWNGLDLAAEASGWFGCPAFAENDANLAALAEHWRGAAQGTDDFIQLLTGHRTGAALVLGGRLHRGRTGAAGEIAGLAILGWDGSDLADLRGEADTAQVFAAAADGDPAAVERVDRFARTYAQGTAAMVLTVNPDLVVISGGISVAGEILADPMRRYLGRLCLDAPEVRASELGVETVALGAVRLALDHVDRHLFDFRSAPESQPVDRAGAEPAAAPSAPSDERPLNQDVFELRRAATA</sequence>
<dbReference type="InterPro" id="IPR036390">
    <property type="entry name" value="WH_DNA-bd_sf"/>
</dbReference>
<dbReference type="CDD" id="cd23763">
    <property type="entry name" value="ASKHA_ATPase_ROK"/>
    <property type="match status" value="1"/>
</dbReference>
<evidence type="ECO:0000256" key="2">
    <source>
        <dbReference type="SAM" id="MobiDB-lite"/>
    </source>
</evidence>
<dbReference type="InterPro" id="IPR000835">
    <property type="entry name" value="HTH_MarR-typ"/>
</dbReference>
<organism evidence="4 5">
    <name type="scientific">Kitasatospora indigofera</name>
    <dbReference type="NCBI Taxonomy" id="67307"/>
    <lineage>
        <taxon>Bacteria</taxon>
        <taxon>Bacillati</taxon>
        <taxon>Actinomycetota</taxon>
        <taxon>Actinomycetes</taxon>
        <taxon>Kitasatosporales</taxon>
        <taxon>Streptomycetaceae</taxon>
        <taxon>Kitasatospora</taxon>
    </lineage>
</organism>
<proteinExistence type="inferred from homology"/>
<reference evidence="4" key="2">
    <citation type="submission" date="2020-09" db="EMBL/GenBank/DDBJ databases">
        <authorList>
            <person name="Sun Q."/>
            <person name="Ohkuma M."/>
        </authorList>
    </citation>
    <scope>NUCLEOTIDE SEQUENCE</scope>
    <source>
        <strain evidence="4">JCM 4646</strain>
    </source>
</reference>
<feature type="domain" description="HTH marR-type" evidence="3">
    <location>
        <begin position="22"/>
        <end position="65"/>
    </location>
</feature>
<protein>
    <submittedName>
        <fullName evidence="4">Transcriptional regulator</fullName>
    </submittedName>
</protein>
<accession>A0A919L1G0</accession>
<keyword evidence="5" id="KW-1185">Reference proteome</keyword>
<feature type="compositionally biased region" description="Low complexity" evidence="2">
    <location>
        <begin position="375"/>
        <end position="388"/>
    </location>
</feature>